<comment type="similarity">
    <text evidence="2">Belongs to the sulfatase family.</text>
</comment>
<protein>
    <submittedName>
        <fullName evidence="10">Arylsulfatase</fullName>
    </submittedName>
</protein>
<dbReference type="CDD" id="cd16144">
    <property type="entry name" value="ARS_like"/>
    <property type="match status" value="1"/>
</dbReference>
<sequence length="523" mass="59209">MMKHMKQLTLWTLCGIVSASGLAAQTKPNIVMIYIDDWAWNGSPIAMNESMANSKMPALQMPNLEKLAKQGMKFTHAYGSPQCAPARVSLQTGQSCPHSGYTVVLGKVKDEYYDMRPEYSKMPMLPNVSDTQLDEEATTIAEALQPMGYVSAHLGKWHMYSDPGKHGYAVHDGETTNSEGNTLTTGLKKGEPKPKYLPKDLSDPKLMFSITDKAMDFMEDQVQAGKPFYCQISHYAMHSGRECLDVTRQKYLKDPLVQAWYKKNNQDPEKITRKNCPANWLAMGEDLDGRIGAVVDKLKALGVYDNTYIVVVSDNGYRHEELQLQPGMKQPLHARKWWAWNGGIRVPMIVKGPGIKSGSVFNGNVVNYDFLPTFYDWAGGDPSTLQDIDGVSLVDYMKGKKPDEDFLNRNLYFHYPHYREAVPHSAIVSGSYKVMHFYERPDIPMLFDLSQDPGEVSNIAKQNPETHNRLFGEMMDYLKEVGARFPKENSNYDPAAYKKDKNTDKRLLWGPFEGQRPLEQDEI</sequence>
<keyword evidence="6" id="KW-0106">Calcium</keyword>
<dbReference type="InterPro" id="IPR050738">
    <property type="entry name" value="Sulfatase"/>
</dbReference>
<evidence type="ECO:0000256" key="6">
    <source>
        <dbReference type="ARBA" id="ARBA00022837"/>
    </source>
</evidence>
<dbReference type="RefSeq" id="WP_222846496.1">
    <property type="nucleotide sequence ID" value="NZ_CAAHFH010000004.1"/>
</dbReference>
<organism evidence="10 11">
    <name type="scientific">Pontiella sulfatireligans</name>
    <dbReference type="NCBI Taxonomy" id="2750658"/>
    <lineage>
        <taxon>Bacteria</taxon>
        <taxon>Pseudomonadati</taxon>
        <taxon>Kiritimatiellota</taxon>
        <taxon>Kiritimatiellia</taxon>
        <taxon>Kiritimatiellales</taxon>
        <taxon>Pontiellaceae</taxon>
        <taxon>Pontiella</taxon>
    </lineage>
</organism>
<evidence type="ECO:0000256" key="7">
    <source>
        <dbReference type="SAM" id="MobiDB-lite"/>
    </source>
</evidence>
<dbReference type="PANTHER" id="PTHR42693:SF42">
    <property type="entry name" value="ARYLSULFATASE G"/>
    <property type="match status" value="1"/>
</dbReference>
<gene>
    <name evidence="10" type="primary">atsA_269</name>
    <name evidence="10" type="ORF">SCARR_05627</name>
</gene>
<evidence type="ECO:0000256" key="2">
    <source>
        <dbReference type="ARBA" id="ARBA00008779"/>
    </source>
</evidence>
<evidence type="ECO:0000313" key="11">
    <source>
        <dbReference type="Proteomes" id="UP000346198"/>
    </source>
</evidence>
<feature type="domain" description="Sulfatase N-terminal" evidence="9">
    <location>
        <begin position="28"/>
        <end position="379"/>
    </location>
</feature>
<accession>A0A6C2UT59</accession>
<evidence type="ECO:0000259" key="9">
    <source>
        <dbReference type="Pfam" id="PF00884"/>
    </source>
</evidence>
<keyword evidence="4 8" id="KW-0732">Signal</keyword>
<dbReference type="PANTHER" id="PTHR42693">
    <property type="entry name" value="ARYLSULFATASE FAMILY MEMBER"/>
    <property type="match status" value="1"/>
</dbReference>
<dbReference type="InterPro" id="IPR017850">
    <property type="entry name" value="Alkaline_phosphatase_core_sf"/>
</dbReference>
<keyword evidence="3" id="KW-0479">Metal-binding</keyword>
<evidence type="ECO:0000256" key="4">
    <source>
        <dbReference type="ARBA" id="ARBA00022729"/>
    </source>
</evidence>
<dbReference type="SUPFAM" id="SSF53649">
    <property type="entry name" value="Alkaline phosphatase-like"/>
    <property type="match status" value="1"/>
</dbReference>
<dbReference type="Gene3D" id="3.40.720.10">
    <property type="entry name" value="Alkaline Phosphatase, subunit A"/>
    <property type="match status" value="1"/>
</dbReference>
<dbReference type="Pfam" id="PF00884">
    <property type="entry name" value="Sulfatase"/>
    <property type="match status" value="1"/>
</dbReference>
<name>A0A6C2UT59_9BACT</name>
<proteinExistence type="inferred from homology"/>
<feature type="region of interest" description="Disordered" evidence="7">
    <location>
        <begin position="172"/>
        <end position="196"/>
    </location>
</feature>
<reference evidence="10 11" key="1">
    <citation type="submission" date="2019-04" db="EMBL/GenBank/DDBJ databases">
        <authorList>
            <person name="Van Vliet M D."/>
        </authorList>
    </citation>
    <scope>NUCLEOTIDE SEQUENCE [LARGE SCALE GENOMIC DNA]</scope>
    <source>
        <strain evidence="10 11">F21</strain>
    </source>
</reference>
<feature type="chain" id="PRO_5028925250" evidence="8">
    <location>
        <begin position="24"/>
        <end position="523"/>
    </location>
</feature>
<keyword evidence="5" id="KW-0378">Hydrolase</keyword>
<feature type="signal peptide" evidence="8">
    <location>
        <begin position="1"/>
        <end position="23"/>
    </location>
</feature>
<dbReference type="Gene3D" id="3.30.1120.10">
    <property type="match status" value="1"/>
</dbReference>
<comment type="cofactor">
    <cofactor evidence="1">
        <name>Ca(2+)</name>
        <dbReference type="ChEBI" id="CHEBI:29108"/>
    </cofactor>
</comment>
<evidence type="ECO:0000256" key="3">
    <source>
        <dbReference type="ARBA" id="ARBA00022723"/>
    </source>
</evidence>
<dbReference type="EMBL" id="CAAHFH010000004">
    <property type="protein sequence ID" value="VGO23520.1"/>
    <property type="molecule type" value="Genomic_DNA"/>
</dbReference>
<dbReference type="AlphaFoldDB" id="A0A6C2UT59"/>
<dbReference type="GO" id="GO:0004065">
    <property type="term" value="F:arylsulfatase activity"/>
    <property type="evidence" value="ECO:0007669"/>
    <property type="project" value="TreeGrafter"/>
</dbReference>
<keyword evidence="11" id="KW-1185">Reference proteome</keyword>
<dbReference type="GO" id="GO:0046872">
    <property type="term" value="F:metal ion binding"/>
    <property type="evidence" value="ECO:0007669"/>
    <property type="project" value="UniProtKB-KW"/>
</dbReference>
<feature type="compositionally biased region" description="Polar residues" evidence="7">
    <location>
        <begin position="175"/>
        <end position="185"/>
    </location>
</feature>
<evidence type="ECO:0000256" key="5">
    <source>
        <dbReference type="ARBA" id="ARBA00022801"/>
    </source>
</evidence>
<dbReference type="Proteomes" id="UP000346198">
    <property type="component" value="Unassembled WGS sequence"/>
</dbReference>
<evidence type="ECO:0000256" key="8">
    <source>
        <dbReference type="SAM" id="SignalP"/>
    </source>
</evidence>
<evidence type="ECO:0000313" key="10">
    <source>
        <dbReference type="EMBL" id="VGO23520.1"/>
    </source>
</evidence>
<evidence type="ECO:0000256" key="1">
    <source>
        <dbReference type="ARBA" id="ARBA00001913"/>
    </source>
</evidence>
<dbReference type="InterPro" id="IPR000917">
    <property type="entry name" value="Sulfatase_N"/>
</dbReference>